<comment type="subcellular location">
    <subcellularLocation>
        <location evidence="1">Endomembrane system</location>
        <topology evidence="1">Multi-pass membrane protein</topology>
    </subcellularLocation>
</comment>
<dbReference type="Pfam" id="PF07690">
    <property type="entry name" value="MFS_1"/>
    <property type="match status" value="1"/>
</dbReference>
<feature type="transmembrane region" description="Helical" evidence="7">
    <location>
        <begin position="169"/>
        <end position="189"/>
    </location>
</feature>
<feature type="transmembrane region" description="Helical" evidence="7">
    <location>
        <begin position="210"/>
        <end position="229"/>
    </location>
</feature>
<feature type="transmembrane region" description="Helical" evidence="7">
    <location>
        <begin position="330"/>
        <end position="351"/>
    </location>
</feature>
<evidence type="ECO:0000256" key="6">
    <source>
        <dbReference type="ARBA" id="ARBA00023136"/>
    </source>
</evidence>
<keyword evidence="9" id="KW-1185">Reference proteome</keyword>
<reference evidence="9" key="1">
    <citation type="journal article" date="2019" name="Int. J. Syst. Evol. Microbiol.">
        <title>The Global Catalogue of Microorganisms (GCM) 10K type strain sequencing project: providing services to taxonomists for standard genome sequencing and annotation.</title>
        <authorList>
            <consortium name="The Broad Institute Genomics Platform"/>
            <consortium name="The Broad Institute Genome Sequencing Center for Infectious Disease"/>
            <person name="Wu L."/>
            <person name="Ma J."/>
        </authorList>
    </citation>
    <scope>NUCLEOTIDE SEQUENCE [LARGE SCALE GENOMIC DNA]</scope>
    <source>
        <strain evidence="9">JCM 10303</strain>
    </source>
</reference>
<organism evidence="8 9">
    <name type="scientific">Saccharopolyspora erythraea</name>
    <name type="common">Streptomyces erythraeus</name>
    <dbReference type="NCBI Taxonomy" id="1836"/>
    <lineage>
        <taxon>Bacteria</taxon>
        <taxon>Bacillati</taxon>
        <taxon>Actinomycetota</taxon>
        <taxon>Actinomycetes</taxon>
        <taxon>Pseudonocardiales</taxon>
        <taxon>Pseudonocardiaceae</taxon>
        <taxon>Saccharopolyspora</taxon>
    </lineage>
</organism>
<keyword evidence="4 7" id="KW-0812">Transmembrane</keyword>
<keyword evidence="5 7" id="KW-1133">Transmembrane helix</keyword>
<sequence>MPTEVAAERRLFTPGGVVAACAGFALIGALQALYGPAIPALRADYGLGPAAAGLALSAHFVGGLLGVLLFHRAFGKHGNRLLLAASYAAMAVGILGFVLSPSWPLALVGALVAGLGYGGVDYGLNHLFALGFQRRGTAMLNVLNGFFGVGSVLGPAVLSVAGAENYAPVFAGFAVLAAVLVFALGGVGDRWQPEFHVEPAAPRSGALRRSLVMVVAFVVLYVLNVGVEAGVGGWEPTHLEFAGYSAESAALATAVFWLMMTVSRFLVVPLTLRLTEATIIAGCCAGMALCLGLAVVPALSPWAYAGVGLFIGPVFPTGLPWLYRSTPGAAGAGAHVVAASMVGGVLFPPLLGELIELWTPVSAPIALFGVNGLCLAVLWWIWRRTADLRRPRPGAQLDDRAKRTRGQG</sequence>
<dbReference type="Proteomes" id="UP001500729">
    <property type="component" value="Unassembled WGS sequence"/>
</dbReference>
<feature type="transmembrane region" description="Helical" evidence="7">
    <location>
        <begin position="142"/>
        <end position="163"/>
    </location>
</feature>
<dbReference type="RefSeq" id="WP_009948309.1">
    <property type="nucleotide sequence ID" value="NZ_BAAAGS010000006.1"/>
</dbReference>
<comment type="similarity">
    <text evidence="2">Belongs to the major facilitator superfamily.</text>
</comment>
<protein>
    <submittedName>
        <fullName evidence="8">MFS transporter</fullName>
    </submittedName>
</protein>
<dbReference type="EMBL" id="BAAAGS010000006">
    <property type="protein sequence ID" value="GAA0516555.1"/>
    <property type="molecule type" value="Genomic_DNA"/>
</dbReference>
<feature type="transmembrane region" description="Helical" evidence="7">
    <location>
        <begin position="363"/>
        <end position="382"/>
    </location>
</feature>
<feature type="transmembrane region" description="Helical" evidence="7">
    <location>
        <begin position="105"/>
        <end position="130"/>
    </location>
</feature>
<dbReference type="SUPFAM" id="SSF103473">
    <property type="entry name" value="MFS general substrate transporter"/>
    <property type="match status" value="1"/>
</dbReference>
<evidence type="ECO:0000256" key="7">
    <source>
        <dbReference type="SAM" id="Phobius"/>
    </source>
</evidence>
<dbReference type="PANTHER" id="PTHR23514:SF3">
    <property type="entry name" value="BYPASS OF STOP CODON PROTEIN 6"/>
    <property type="match status" value="1"/>
</dbReference>
<accession>A0ABP3ME81</accession>
<dbReference type="PANTHER" id="PTHR23514">
    <property type="entry name" value="BYPASS OF STOP CODON PROTEIN 6"/>
    <property type="match status" value="1"/>
</dbReference>
<evidence type="ECO:0000313" key="9">
    <source>
        <dbReference type="Proteomes" id="UP001500729"/>
    </source>
</evidence>
<gene>
    <name evidence="8" type="ORF">GCM10009533_14570</name>
</gene>
<dbReference type="Gene3D" id="1.20.1250.20">
    <property type="entry name" value="MFS general substrate transporter like domains"/>
    <property type="match status" value="2"/>
</dbReference>
<evidence type="ECO:0000256" key="4">
    <source>
        <dbReference type="ARBA" id="ARBA00022692"/>
    </source>
</evidence>
<feature type="transmembrane region" description="Helical" evidence="7">
    <location>
        <begin position="249"/>
        <end position="267"/>
    </location>
</feature>
<evidence type="ECO:0000256" key="5">
    <source>
        <dbReference type="ARBA" id="ARBA00022989"/>
    </source>
</evidence>
<dbReference type="InterPro" id="IPR011701">
    <property type="entry name" value="MFS"/>
</dbReference>
<evidence type="ECO:0000256" key="2">
    <source>
        <dbReference type="ARBA" id="ARBA00008335"/>
    </source>
</evidence>
<evidence type="ECO:0000256" key="3">
    <source>
        <dbReference type="ARBA" id="ARBA00022448"/>
    </source>
</evidence>
<dbReference type="InterPro" id="IPR051788">
    <property type="entry name" value="MFS_Transporter"/>
</dbReference>
<proteinExistence type="inferred from homology"/>
<feature type="transmembrane region" description="Helical" evidence="7">
    <location>
        <begin position="81"/>
        <end position="99"/>
    </location>
</feature>
<feature type="transmembrane region" description="Helical" evidence="7">
    <location>
        <begin position="46"/>
        <end position="69"/>
    </location>
</feature>
<keyword evidence="3" id="KW-0813">Transport</keyword>
<evidence type="ECO:0000313" key="8">
    <source>
        <dbReference type="EMBL" id="GAA0516555.1"/>
    </source>
</evidence>
<dbReference type="InterPro" id="IPR036259">
    <property type="entry name" value="MFS_trans_sf"/>
</dbReference>
<keyword evidence="6 7" id="KW-0472">Membrane</keyword>
<name>A0ABP3ME81_SACER</name>
<feature type="transmembrane region" description="Helical" evidence="7">
    <location>
        <begin position="279"/>
        <end position="296"/>
    </location>
</feature>
<feature type="transmembrane region" description="Helical" evidence="7">
    <location>
        <begin position="12"/>
        <end position="34"/>
    </location>
</feature>
<comment type="caution">
    <text evidence="8">The sequence shown here is derived from an EMBL/GenBank/DDBJ whole genome shotgun (WGS) entry which is preliminary data.</text>
</comment>
<feature type="transmembrane region" description="Helical" evidence="7">
    <location>
        <begin position="302"/>
        <end position="323"/>
    </location>
</feature>
<evidence type="ECO:0000256" key="1">
    <source>
        <dbReference type="ARBA" id="ARBA00004127"/>
    </source>
</evidence>